<dbReference type="InterPro" id="IPR050624">
    <property type="entry name" value="HTH-type_Tx_Regulator"/>
</dbReference>
<dbReference type="PANTHER" id="PTHR43479:SF11">
    <property type="entry name" value="ACREF_ENVCD OPERON REPRESSOR-RELATED"/>
    <property type="match status" value="1"/>
</dbReference>
<evidence type="ECO:0000313" key="4">
    <source>
        <dbReference type="EMBL" id="MFD0762837.1"/>
    </source>
</evidence>
<comment type="caution">
    <text evidence="4">The sequence shown here is derived from an EMBL/GenBank/DDBJ whole genome shotgun (WGS) entry which is preliminary data.</text>
</comment>
<dbReference type="SUPFAM" id="SSF46689">
    <property type="entry name" value="Homeodomain-like"/>
    <property type="match status" value="1"/>
</dbReference>
<dbReference type="Pfam" id="PF00440">
    <property type="entry name" value="TetR_N"/>
    <property type="match status" value="1"/>
</dbReference>
<evidence type="ECO:0000256" key="1">
    <source>
        <dbReference type="ARBA" id="ARBA00023125"/>
    </source>
</evidence>
<dbReference type="PANTHER" id="PTHR43479">
    <property type="entry name" value="ACREF/ENVCD OPERON REPRESSOR-RELATED"/>
    <property type="match status" value="1"/>
</dbReference>
<keyword evidence="1 2" id="KW-0238">DNA-binding</keyword>
<dbReference type="RefSeq" id="WP_386783317.1">
    <property type="nucleotide sequence ID" value="NZ_JBHTIC010000019.1"/>
</dbReference>
<dbReference type="EMBL" id="JBHTIC010000019">
    <property type="protein sequence ID" value="MFD0762837.1"/>
    <property type="molecule type" value="Genomic_DNA"/>
</dbReference>
<evidence type="ECO:0000313" key="5">
    <source>
        <dbReference type="Proteomes" id="UP001597032"/>
    </source>
</evidence>
<dbReference type="Gene3D" id="1.10.357.10">
    <property type="entry name" value="Tetracycline Repressor, domain 2"/>
    <property type="match status" value="1"/>
</dbReference>
<sequence length="206" mass="23953">MNRSKKNIIIEKSIELFFAYGIQHITMDDIAEKCGISKKTIYKFFENKSDLLHHIIKSQVEKLKIFILENKAKRKHALEELIYFFNYISTISQTISPTFGKELKKFHSVNLIEVLKFKNAIVTPFVKENINRGIQEGLYKKDLNADEICDSFDSIAKIIFSDEFFSNSESNKNSITFLNSLFLYRLVSVKGLKELHKINTTINNNI</sequence>
<feature type="DNA-binding region" description="H-T-H motif" evidence="2">
    <location>
        <begin position="26"/>
        <end position="45"/>
    </location>
</feature>
<name>A0ABW2ZAS0_9FLAO</name>
<reference evidence="5" key="1">
    <citation type="journal article" date="2019" name="Int. J. Syst. Evol. Microbiol.">
        <title>The Global Catalogue of Microorganisms (GCM) 10K type strain sequencing project: providing services to taxonomists for standard genome sequencing and annotation.</title>
        <authorList>
            <consortium name="The Broad Institute Genomics Platform"/>
            <consortium name="The Broad Institute Genome Sequencing Center for Infectious Disease"/>
            <person name="Wu L."/>
            <person name="Ma J."/>
        </authorList>
    </citation>
    <scope>NUCLEOTIDE SEQUENCE [LARGE SCALE GENOMIC DNA]</scope>
    <source>
        <strain evidence="5">CCUG 60022</strain>
    </source>
</reference>
<feature type="domain" description="HTH tetR-type" evidence="3">
    <location>
        <begin position="3"/>
        <end position="63"/>
    </location>
</feature>
<dbReference type="InterPro" id="IPR001647">
    <property type="entry name" value="HTH_TetR"/>
</dbReference>
<protein>
    <submittedName>
        <fullName evidence="4">TetR/AcrR family transcriptional regulator</fullName>
    </submittedName>
</protein>
<dbReference type="InterPro" id="IPR009057">
    <property type="entry name" value="Homeodomain-like_sf"/>
</dbReference>
<proteinExistence type="predicted"/>
<dbReference type="PROSITE" id="PS50977">
    <property type="entry name" value="HTH_TETR_2"/>
    <property type="match status" value="1"/>
</dbReference>
<dbReference type="Proteomes" id="UP001597032">
    <property type="component" value="Unassembled WGS sequence"/>
</dbReference>
<gene>
    <name evidence="4" type="ORF">ACFQZW_12165</name>
</gene>
<organism evidence="4 5">
    <name type="scientific">Lutibacter aestuarii</name>
    <dbReference type="NCBI Taxonomy" id="861111"/>
    <lineage>
        <taxon>Bacteria</taxon>
        <taxon>Pseudomonadati</taxon>
        <taxon>Bacteroidota</taxon>
        <taxon>Flavobacteriia</taxon>
        <taxon>Flavobacteriales</taxon>
        <taxon>Flavobacteriaceae</taxon>
        <taxon>Lutibacter</taxon>
    </lineage>
</organism>
<keyword evidence="5" id="KW-1185">Reference proteome</keyword>
<dbReference type="PRINTS" id="PR00455">
    <property type="entry name" value="HTHTETR"/>
</dbReference>
<evidence type="ECO:0000259" key="3">
    <source>
        <dbReference type="PROSITE" id="PS50977"/>
    </source>
</evidence>
<accession>A0ABW2ZAS0</accession>
<evidence type="ECO:0000256" key="2">
    <source>
        <dbReference type="PROSITE-ProRule" id="PRU00335"/>
    </source>
</evidence>